<organism evidence="1 2">
    <name type="scientific">Haloarcula rubripromontorii</name>
    <dbReference type="NCBI Taxonomy" id="1705562"/>
    <lineage>
        <taxon>Archaea</taxon>
        <taxon>Methanobacteriati</taxon>
        <taxon>Methanobacteriota</taxon>
        <taxon>Stenosarchaea group</taxon>
        <taxon>Halobacteria</taxon>
        <taxon>Halobacteriales</taxon>
        <taxon>Haloarculaceae</taxon>
        <taxon>Haloarcula</taxon>
    </lineage>
</organism>
<dbReference type="GO" id="GO:0016787">
    <property type="term" value="F:hydrolase activity"/>
    <property type="evidence" value="ECO:0007669"/>
    <property type="project" value="UniProtKB-KW"/>
</dbReference>
<name>A0A0M9ALG3_9EURY</name>
<dbReference type="Gene3D" id="3.40.50.1820">
    <property type="entry name" value="alpha/beta hydrolase"/>
    <property type="match status" value="1"/>
</dbReference>
<dbReference type="InterPro" id="IPR029058">
    <property type="entry name" value="AB_hydrolase_fold"/>
</dbReference>
<proteinExistence type="predicted"/>
<evidence type="ECO:0000313" key="2">
    <source>
        <dbReference type="Proteomes" id="UP000037729"/>
    </source>
</evidence>
<dbReference type="OrthoDB" id="50239at2157"/>
<evidence type="ECO:0000313" key="1">
    <source>
        <dbReference type="EMBL" id="KOX94437.1"/>
    </source>
</evidence>
<sequence>MTTVGIPGGRDVTASLDRPAADTVVVACPPHPQYGSSRSDSRLNAVSDAMAPDIGCLRFDYGPWDEGRGERADAENALAWASEQTDAVGLFGYSFGAAVALRTAAEIDGDAGPAVLSVLAPPAGLTEHLDATAALDAIDCPVQVVVGERDDTVDWKPVVDRAAELGHAVERLPADHHFVGQRGRIAETVGPFLRDHL</sequence>
<keyword evidence="2" id="KW-1185">Reference proteome</keyword>
<dbReference type="RefSeq" id="WP_053966208.1">
    <property type="nucleotide sequence ID" value="NZ_LIUF01000001.1"/>
</dbReference>
<dbReference type="EMBL" id="LIUF01000001">
    <property type="protein sequence ID" value="KOX94437.1"/>
    <property type="molecule type" value="Genomic_DNA"/>
</dbReference>
<keyword evidence="1" id="KW-0378">Hydrolase</keyword>
<dbReference type="Proteomes" id="UP000037729">
    <property type="component" value="Unassembled WGS sequence"/>
</dbReference>
<accession>A0A0M9ALG3</accession>
<dbReference type="SUPFAM" id="SSF53474">
    <property type="entry name" value="alpha/beta-Hydrolases"/>
    <property type="match status" value="1"/>
</dbReference>
<dbReference type="PATRIC" id="fig|1705562.3.peg.1106"/>
<gene>
    <name evidence="1" type="ORF">AMS69_00840</name>
</gene>
<reference evidence="1 2" key="1">
    <citation type="submission" date="2015-08" db="EMBL/GenBank/DDBJ databases">
        <title>Genomes of Isolates from Cabo Rojo, PR.</title>
        <authorList>
            <person name="Sanchez-Nieves R.L."/>
            <person name="Montalvo-Rodriguez R."/>
        </authorList>
    </citation>
    <scope>NUCLEOTIDE SEQUENCE [LARGE SCALE GENOMIC DNA]</scope>
    <source>
        <strain evidence="1 2">SL3</strain>
    </source>
</reference>
<protein>
    <submittedName>
        <fullName evidence="1">Alpha/beta hydrolase</fullName>
    </submittedName>
</protein>
<dbReference type="AlphaFoldDB" id="A0A0M9ALG3"/>
<dbReference type="STRING" id="1705562.AMS69_00840"/>
<comment type="caution">
    <text evidence="1">The sequence shown here is derived from an EMBL/GenBank/DDBJ whole genome shotgun (WGS) entry which is preliminary data.</text>
</comment>